<name>A0A068TQJ5_COFCA</name>
<gene>
    <name evidence="2" type="ORF">GSCOC_T00022333001</name>
</gene>
<dbReference type="Gramene" id="CDO98287">
    <property type="protein sequence ID" value="CDO98287"/>
    <property type="gene ID" value="GSCOC_T00022333001"/>
</dbReference>
<keyword evidence="1" id="KW-1133">Transmembrane helix</keyword>
<evidence type="ECO:0000313" key="3">
    <source>
        <dbReference type="Proteomes" id="UP000295252"/>
    </source>
</evidence>
<dbReference type="PhylomeDB" id="A0A068TQJ5"/>
<evidence type="ECO:0000256" key="1">
    <source>
        <dbReference type="SAM" id="Phobius"/>
    </source>
</evidence>
<dbReference type="OrthoDB" id="2013913at2759"/>
<reference evidence="3" key="1">
    <citation type="journal article" date="2014" name="Science">
        <title>The coffee genome provides insight into the convergent evolution of caffeine biosynthesis.</title>
        <authorList>
            <person name="Denoeud F."/>
            <person name="Carretero-Paulet L."/>
            <person name="Dereeper A."/>
            <person name="Droc G."/>
            <person name="Guyot R."/>
            <person name="Pietrella M."/>
            <person name="Zheng C."/>
            <person name="Alberti A."/>
            <person name="Anthony F."/>
            <person name="Aprea G."/>
            <person name="Aury J.M."/>
            <person name="Bento P."/>
            <person name="Bernard M."/>
            <person name="Bocs S."/>
            <person name="Campa C."/>
            <person name="Cenci A."/>
            <person name="Combes M.C."/>
            <person name="Crouzillat D."/>
            <person name="Da Silva C."/>
            <person name="Daddiego L."/>
            <person name="De Bellis F."/>
            <person name="Dussert S."/>
            <person name="Garsmeur O."/>
            <person name="Gayraud T."/>
            <person name="Guignon V."/>
            <person name="Jahn K."/>
            <person name="Jamilloux V."/>
            <person name="Joet T."/>
            <person name="Labadie K."/>
            <person name="Lan T."/>
            <person name="Leclercq J."/>
            <person name="Lepelley M."/>
            <person name="Leroy T."/>
            <person name="Li L.T."/>
            <person name="Librado P."/>
            <person name="Lopez L."/>
            <person name="Munoz A."/>
            <person name="Noel B."/>
            <person name="Pallavicini A."/>
            <person name="Perrotta G."/>
            <person name="Poncet V."/>
            <person name="Pot D."/>
            <person name="Priyono X."/>
            <person name="Rigoreau M."/>
            <person name="Rouard M."/>
            <person name="Rozas J."/>
            <person name="Tranchant-Dubreuil C."/>
            <person name="VanBuren R."/>
            <person name="Zhang Q."/>
            <person name="Andrade A.C."/>
            <person name="Argout X."/>
            <person name="Bertrand B."/>
            <person name="de Kochko A."/>
            <person name="Graziosi G."/>
            <person name="Henry R.J."/>
            <person name="Jayarama X."/>
            <person name="Ming R."/>
            <person name="Nagai C."/>
            <person name="Rounsley S."/>
            <person name="Sankoff D."/>
            <person name="Giuliano G."/>
            <person name="Albert V.A."/>
            <person name="Wincker P."/>
            <person name="Lashermes P."/>
        </authorList>
    </citation>
    <scope>NUCLEOTIDE SEQUENCE [LARGE SCALE GENOMIC DNA]</scope>
    <source>
        <strain evidence="3">cv. DH200-94</strain>
    </source>
</reference>
<accession>A0A068TQJ5</accession>
<dbReference type="PANTHER" id="PTHR33919:SF11">
    <property type="entry name" value="EXPRESSED PROTEIN"/>
    <property type="match status" value="1"/>
</dbReference>
<dbReference type="OMA" id="HIHEFES"/>
<dbReference type="EMBL" id="HG739086">
    <property type="protein sequence ID" value="CDO98287.1"/>
    <property type="molecule type" value="Genomic_DNA"/>
</dbReference>
<dbReference type="PANTHER" id="PTHR33919">
    <property type="entry name" value="OS09G0127700 PROTEIN"/>
    <property type="match status" value="1"/>
</dbReference>
<dbReference type="InParanoid" id="A0A068TQJ5"/>
<sequence length="174" mass="19358">MALRSSAQLKYYFSRLRTGSGNSGFATSTIPKMKPHAPTADIHTHEHADTKLWPLKAEFVPVYVALGLIAMSTSFGTYTALHQLKRAPNVYVKKSRRETVPEVAEPERVAEDVDQFINKSFFRKVAHVQDSDRQDTVPNPIAGDVYAWKPHFKAATLKDVAGAEPPKDKPPKDA</sequence>
<keyword evidence="1" id="KW-0472">Membrane</keyword>
<dbReference type="AlphaFoldDB" id="A0A068TQJ5"/>
<dbReference type="STRING" id="49390.A0A068TQJ5"/>
<feature type="transmembrane region" description="Helical" evidence="1">
    <location>
        <begin position="60"/>
        <end position="81"/>
    </location>
</feature>
<dbReference type="Proteomes" id="UP000295252">
    <property type="component" value="Chromosome VI"/>
</dbReference>
<evidence type="ECO:0000313" key="2">
    <source>
        <dbReference type="EMBL" id="CDO98287.1"/>
    </source>
</evidence>
<keyword evidence="3" id="KW-1185">Reference proteome</keyword>
<protein>
    <submittedName>
        <fullName evidence="2">Uncharacterized protein</fullName>
    </submittedName>
</protein>
<organism evidence="2 3">
    <name type="scientific">Coffea canephora</name>
    <name type="common">Robusta coffee</name>
    <dbReference type="NCBI Taxonomy" id="49390"/>
    <lineage>
        <taxon>Eukaryota</taxon>
        <taxon>Viridiplantae</taxon>
        <taxon>Streptophyta</taxon>
        <taxon>Embryophyta</taxon>
        <taxon>Tracheophyta</taxon>
        <taxon>Spermatophyta</taxon>
        <taxon>Magnoliopsida</taxon>
        <taxon>eudicotyledons</taxon>
        <taxon>Gunneridae</taxon>
        <taxon>Pentapetalae</taxon>
        <taxon>asterids</taxon>
        <taxon>lamiids</taxon>
        <taxon>Gentianales</taxon>
        <taxon>Rubiaceae</taxon>
        <taxon>Ixoroideae</taxon>
        <taxon>Gardenieae complex</taxon>
        <taxon>Bertiereae - Coffeeae clade</taxon>
        <taxon>Coffeeae</taxon>
        <taxon>Coffea</taxon>
    </lineage>
</organism>
<proteinExistence type="predicted"/>
<keyword evidence="1" id="KW-0812">Transmembrane</keyword>